<reference evidence="12 13" key="1">
    <citation type="submission" date="2023-12" db="EMBL/GenBank/DDBJ databases">
        <title>Draft Genome Sequences of Bordetella parapertussis clinical Isolates from Colombia, 2023.</title>
        <authorList>
            <person name="Montilla E.A."/>
            <person name="Rojas F."/>
            <person name="Vargas M.N."/>
            <person name="Bonilla V."/>
            <person name="Duarte C."/>
        </authorList>
    </citation>
    <scope>NUCLEOTIDE SEQUENCE [LARGE SCALE GENOMIC DNA]</scope>
    <source>
        <strain evidence="12 13">320001806</strain>
    </source>
</reference>
<dbReference type="PANTHER" id="PTHR30042">
    <property type="entry name" value="POTASSIUM-TRANSPORTING ATPASE C CHAIN"/>
    <property type="match status" value="1"/>
</dbReference>
<evidence type="ECO:0000256" key="10">
    <source>
        <dbReference type="ARBA" id="ARBA00023136"/>
    </source>
</evidence>
<dbReference type="InterPro" id="IPR003820">
    <property type="entry name" value="KdpC"/>
</dbReference>
<name>A0ABU5X960_BORPP</name>
<evidence type="ECO:0000256" key="2">
    <source>
        <dbReference type="ARBA" id="ARBA00022475"/>
    </source>
</evidence>
<keyword evidence="13" id="KW-1185">Reference proteome</keyword>
<keyword evidence="9 11" id="KW-0406">Ion transport</keyword>
<evidence type="ECO:0000256" key="6">
    <source>
        <dbReference type="ARBA" id="ARBA00022840"/>
    </source>
</evidence>
<comment type="function">
    <text evidence="11">Part of the high-affinity ATP-driven potassium transport (or Kdp) system, which catalyzes the hydrolysis of ATP coupled with the electrogenic transport of potassium into the cytoplasm. This subunit acts as a catalytic chaperone that increases the ATP-binding affinity of the ATP-hydrolyzing subunit KdpB by the formation of a transient KdpB/KdpC/ATP ternary complex.</text>
</comment>
<evidence type="ECO:0000256" key="1">
    <source>
        <dbReference type="ARBA" id="ARBA00022448"/>
    </source>
</evidence>
<evidence type="ECO:0000313" key="12">
    <source>
        <dbReference type="EMBL" id="MEB2665435.1"/>
    </source>
</evidence>
<protein>
    <recommendedName>
        <fullName evidence="11">Potassium-transporting ATPase KdpC subunit</fullName>
    </recommendedName>
    <alternativeName>
        <fullName evidence="11">ATP phosphohydrolase [potassium-transporting] C chain</fullName>
    </alternativeName>
    <alternativeName>
        <fullName evidence="11">Potassium-binding and translocating subunit C</fullName>
    </alternativeName>
    <alternativeName>
        <fullName evidence="11">Potassium-translocating ATPase C chain</fullName>
    </alternativeName>
</protein>
<evidence type="ECO:0000256" key="8">
    <source>
        <dbReference type="ARBA" id="ARBA00022989"/>
    </source>
</evidence>
<keyword evidence="5 11" id="KW-0547">Nucleotide-binding</keyword>
<keyword evidence="1 11" id="KW-0813">Transport</keyword>
<dbReference type="NCBIfam" id="NF001454">
    <property type="entry name" value="PRK00315.1"/>
    <property type="match status" value="1"/>
</dbReference>
<sequence>MTMHPPLPPAGRPLRAALVIFLALSVLLGLLYPLATTGVARLLWPFQAGGSLLEQDGRVVGSALIGQSFTDPRYFWGRPSATAPMPYNAAASGGSNLGPANPALAQAVRARIAALRAADPGNPAPIPVDLATASGSGLDPHISPAAAGYQAARVARARGLPTATVEQLIARHTERPVPDILGEPVVNVLALNLALDRLR</sequence>
<comment type="subcellular location">
    <subcellularLocation>
        <location evidence="11">Cell membrane</location>
        <topology evidence="11">Single-pass membrane protein</topology>
    </subcellularLocation>
</comment>
<keyword evidence="10 11" id="KW-0472">Membrane</keyword>
<evidence type="ECO:0000256" key="5">
    <source>
        <dbReference type="ARBA" id="ARBA00022741"/>
    </source>
</evidence>
<keyword evidence="6 11" id="KW-0067">ATP-binding</keyword>
<organism evidence="12 13">
    <name type="scientific">Bordetella parapertussis</name>
    <dbReference type="NCBI Taxonomy" id="519"/>
    <lineage>
        <taxon>Bacteria</taxon>
        <taxon>Pseudomonadati</taxon>
        <taxon>Pseudomonadota</taxon>
        <taxon>Betaproteobacteria</taxon>
        <taxon>Burkholderiales</taxon>
        <taxon>Alcaligenaceae</taxon>
        <taxon>Bordetella</taxon>
    </lineage>
</organism>
<proteinExistence type="inferred from homology"/>
<dbReference type="EMBL" id="JAXUBE010000126">
    <property type="protein sequence ID" value="MEB2665435.1"/>
    <property type="molecule type" value="Genomic_DNA"/>
</dbReference>
<accession>A0ABU5X960</accession>
<dbReference type="GeneID" id="93205256"/>
<dbReference type="Pfam" id="PF02669">
    <property type="entry name" value="KdpC"/>
    <property type="match status" value="1"/>
</dbReference>
<dbReference type="Proteomes" id="UP001324595">
    <property type="component" value="Unassembled WGS sequence"/>
</dbReference>
<dbReference type="PIRSF" id="PIRSF001296">
    <property type="entry name" value="K_ATPase_KdpC"/>
    <property type="match status" value="1"/>
</dbReference>
<dbReference type="HAMAP" id="MF_00276">
    <property type="entry name" value="KdpC"/>
    <property type="match status" value="1"/>
</dbReference>
<evidence type="ECO:0000256" key="11">
    <source>
        <dbReference type="HAMAP-Rule" id="MF_00276"/>
    </source>
</evidence>
<evidence type="ECO:0000256" key="4">
    <source>
        <dbReference type="ARBA" id="ARBA00022692"/>
    </source>
</evidence>
<comment type="caution">
    <text evidence="12">The sequence shown here is derived from an EMBL/GenBank/DDBJ whole genome shotgun (WGS) entry which is preliminary data.</text>
</comment>
<keyword evidence="2 11" id="KW-1003">Cell membrane</keyword>
<comment type="subunit">
    <text evidence="11">The system is composed of three essential subunits: KdpA, KdpB and KdpC.</text>
</comment>
<evidence type="ECO:0000313" key="13">
    <source>
        <dbReference type="Proteomes" id="UP001324595"/>
    </source>
</evidence>
<dbReference type="PANTHER" id="PTHR30042:SF2">
    <property type="entry name" value="POTASSIUM-TRANSPORTING ATPASE KDPC SUBUNIT"/>
    <property type="match status" value="1"/>
</dbReference>
<evidence type="ECO:0000256" key="3">
    <source>
        <dbReference type="ARBA" id="ARBA00022538"/>
    </source>
</evidence>
<dbReference type="RefSeq" id="WP_003821197.1">
    <property type="nucleotide sequence ID" value="NZ_AP019378.2"/>
</dbReference>
<keyword evidence="7 11" id="KW-0630">Potassium</keyword>
<keyword evidence="4 11" id="KW-0812">Transmembrane</keyword>
<dbReference type="NCBIfam" id="TIGR00681">
    <property type="entry name" value="kdpC"/>
    <property type="match status" value="1"/>
</dbReference>
<gene>
    <name evidence="11 12" type="primary">kdpC</name>
    <name evidence="12" type="ORF">U5T69_20210</name>
</gene>
<keyword evidence="3 11" id="KW-0633">Potassium transport</keyword>
<evidence type="ECO:0000256" key="7">
    <source>
        <dbReference type="ARBA" id="ARBA00022958"/>
    </source>
</evidence>
<evidence type="ECO:0000256" key="9">
    <source>
        <dbReference type="ARBA" id="ARBA00023065"/>
    </source>
</evidence>
<comment type="similarity">
    <text evidence="11">Belongs to the KdpC family.</text>
</comment>
<keyword evidence="8 11" id="KW-1133">Transmembrane helix</keyword>